<dbReference type="GO" id="GO:0000122">
    <property type="term" value="P:negative regulation of transcription by RNA polymerase II"/>
    <property type="evidence" value="ECO:0007669"/>
    <property type="project" value="TreeGrafter"/>
</dbReference>
<dbReference type="InterPro" id="IPR036600">
    <property type="entry name" value="PAH_sf"/>
</dbReference>
<proteinExistence type="predicted"/>
<feature type="region of interest" description="Disordered" evidence="6">
    <location>
        <begin position="73"/>
        <end position="178"/>
    </location>
</feature>
<dbReference type="Pfam" id="PF02671">
    <property type="entry name" value="PAH"/>
    <property type="match status" value="1"/>
</dbReference>
<dbReference type="GO" id="GO:0000118">
    <property type="term" value="C:histone deacetylase complex"/>
    <property type="evidence" value="ECO:0007669"/>
    <property type="project" value="TreeGrafter"/>
</dbReference>
<comment type="subcellular location">
    <subcellularLocation>
        <location evidence="1 5">Nucleus</location>
    </subcellularLocation>
</comment>
<dbReference type="PROSITE" id="PS51477">
    <property type="entry name" value="PAH"/>
    <property type="match status" value="1"/>
</dbReference>
<dbReference type="EMBL" id="BRYA01000019">
    <property type="protein sequence ID" value="GMI32551.1"/>
    <property type="molecule type" value="Genomic_DNA"/>
</dbReference>
<dbReference type="Gene3D" id="1.20.1160.11">
    <property type="entry name" value="Paired amphipathic helix"/>
    <property type="match status" value="1"/>
</dbReference>
<dbReference type="GO" id="GO:0003714">
    <property type="term" value="F:transcription corepressor activity"/>
    <property type="evidence" value="ECO:0007669"/>
    <property type="project" value="InterPro"/>
</dbReference>
<evidence type="ECO:0000256" key="3">
    <source>
        <dbReference type="ARBA" id="ARBA00022737"/>
    </source>
</evidence>
<evidence type="ECO:0000313" key="7">
    <source>
        <dbReference type="EMBL" id="GMI32551.1"/>
    </source>
</evidence>
<dbReference type="PANTHER" id="PTHR12346:SF0">
    <property type="entry name" value="SIN3A, ISOFORM G"/>
    <property type="match status" value="1"/>
</dbReference>
<name>A0A9W7G3Z7_9STRA</name>
<evidence type="ECO:0000256" key="6">
    <source>
        <dbReference type="SAM" id="MobiDB-lite"/>
    </source>
</evidence>
<evidence type="ECO:0000256" key="5">
    <source>
        <dbReference type="PROSITE-ProRule" id="PRU00810"/>
    </source>
</evidence>
<gene>
    <name evidence="7" type="ORF">TrCOL_g1202</name>
</gene>
<dbReference type="FunFam" id="1.20.1160.11:FF:000003">
    <property type="entry name" value="Paired amphipathic helix SIN3-like protein"/>
    <property type="match status" value="1"/>
</dbReference>
<keyword evidence="2" id="KW-0678">Repressor</keyword>
<dbReference type="GO" id="GO:0000785">
    <property type="term" value="C:chromatin"/>
    <property type="evidence" value="ECO:0007669"/>
    <property type="project" value="TreeGrafter"/>
</dbReference>
<feature type="compositionally biased region" description="Low complexity" evidence="6">
    <location>
        <begin position="101"/>
        <end position="146"/>
    </location>
</feature>
<keyword evidence="8" id="KW-1185">Reference proteome</keyword>
<dbReference type="InterPro" id="IPR003822">
    <property type="entry name" value="PAH"/>
</dbReference>
<keyword evidence="3" id="KW-0677">Repeat</keyword>
<dbReference type="Proteomes" id="UP001165065">
    <property type="component" value="Unassembled WGS sequence"/>
</dbReference>
<reference evidence="8" key="1">
    <citation type="journal article" date="2023" name="Commun. Biol.">
        <title>Genome analysis of Parmales, the sister group of diatoms, reveals the evolutionary specialization of diatoms from phago-mixotrophs to photoautotrophs.</title>
        <authorList>
            <person name="Ban H."/>
            <person name="Sato S."/>
            <person name="Yoshikawa S."/>
            <person name="Yamada K."/>
            <person name="Nakamura Y."/>
            <person name="Ichinomiya M."/>
            <person name="Sato N."/>
            <person name="Blanc-Mathieu R."/>
            <person name="Endo H."/>
            <person name="Kuwata A."/>
            <person name="Ogata H."/>
        </authorList>
    </citation>
    <scope>NUCLEOTIDE SEQUENCE [LARGE SCALE GENOMIC DNA]</scope>
</reference>
<evidence type="ECO:0008006" key="9">
    <source>
        <dbReference type="Google" id="ProtNLM"/>
    </source>
</evidence>
<keyword evidence="4 5" id="KW-0539">Nucleus</keyword>
<evidence type="ECO:0000313" key="8">
    <source>
        <dbReference type="Proteomes" id="UP001165065"/>
    </source>
</evidence>
<dbReference type="PANTHER" id="PTHR12346">
    <property type="entry name" value="SIN3B-RELATED"/>
    <property type="match status" value="1"/>
</dbReference>
<evidence type="ECO:0000256" key="4">
    <source>
        <dbReference type="ARBA" id="ARBA00023242"/>
    </source>
</evidence>
<dbReference type="AlphaFoldDB" id="A0A9W7G3Z7"/>
<comment type="caution">
    <text evidence="7">The sequence shown here is derived from an EMBL/GenBank/DDBJ whole genome shotgun (WGS) entry which is preliminary data.</text>
</comment>
<protein>
    <recommendedName>
        <fullName evidence="9">Paired amphipathic helix protein Sin3a</fullName>
    </recommendedName>
</protein>
<dbReference type="SUPFAM" id="SSF47762">
    <property type="entry name" value="PAH2 domain"/>
    <property type="match status" value="1"/>
</dbReference>
<dbReference type="OrthoDB" id="10265969at2759"/>
<evidence type="ECO:0000256" key="1">
    <source>
        <dbReference type="ARBA" id="ARBA00004123"/>
    </source>
</evidence>
<organism evidence="7 8">
    <name type="scientific">Triparma columacea</name>
    <dbReference type="NCBI Taxonomy" id="722753"/>
    <lineage>
        <taxon>Eukaryota</taxon>
        <taxon>Sar</taxon>
        <taxon>Stramenopiles</taxon>
        <taxon>Ochrophyta</taxon>
        <taxon>Bolidophyceae</taxon>
        <taxon>Parmales</taxon>
        <taxon>Triparmaceae</taxon>
        <taxon>Triparma</taxon>
    </lineage>
</organism>
<evidence type="ECO:0000256" key="2">
    <source>
        <dbReference type="ARBA" id="ARBA00022491"/>
    </source>
</evidence>
<sequence>MDSQEPFTTKNFVPCGSEFSLKPPALARAQVSDSDFIAREENCGGEALVAATEAFYKMALEKVVESKRIQHYAAVSHPANRTPASRMDGAEVKEDEGTENSSSSSSSPSSPPSSTSLPVSDWGEVWSDVSISRPSSPSCSLKSATSEEWTMVQHPQTLPPPATVQQRAPPNQPNHPDIDDAISYITTIKKRFADEPEIYKQFLEILRAYQKEQVGIKDVLEQVSTLFADHPDLLKDFTYFLPDAAQEAG</sequence>
<dbReference type="InterPro" id="IPR039774">
    <property type="entry name" value="Sin3-like"/>
</dbReference>
<accession>A0A9W7G3Z7</accession>